<dbReference type="SUPFAM" id="SSF46894">
    <property type="entry name" value="C-terminal effector domain of the bipartite response regulators"/>
    <property type="match status" value="1"/>
</dbReference>
<dbReference type="Pfam" id="PF00196">
    <property type="entry name" value="GerE"/>
    <property type="match status" value="1"/>
</dbReference>
<evidence type="ECO:0000313" key="3">
    <source>
        <dbReference type="Proteomes" id="UP000291124"/>
    </source>
</evidence>
<dbReference type="InterPro" id="IPR016032">
    <property type="entry name" value="Sig_transdc_resp-reg_C-effctor"/>
</dbReference>
<dbReference type="GO" id="GO:0006355">
    <property type="term" value="P:regulation of DNA-templated transcription"/>
    <property type="evidence" value="ECO:0007669"/>
    <property type="project" value="InterPro"/>
</dbReference>
<dbReference type="InterPro" id="IPR000792">
    <property type="entry name" value="Tscrpt_reg_LuxR_C"/>
</dbReference>
<dbReference type="Proteomes" id="UP000291124">
    <property type="component" value="Chromosome"/>
</dbReference>
<dbReference type="SMART" id="SM00421">
    <property type="entry name" value="HTH_LUXR"/>
    <property type="match status" value="1"/>
</dbReference>
<feature type="domain" description="HTH luxR-type" evidence="1">
    <location>
        <begin position="184"/>
        <end position="249"/>
    </location>
</feature>
<dbReference type="Gene3D" id="3.30.450.20">
    <property type="entry name" value="PAS domain"/>
    <property type="match status" value="1"/>
</dbReference>
<dbReference type="KEGG" id="fnk:E1750_02400"/>
<organism evidence="2 3">
    <name type="scientific">Flavobacterium nackdongense</name>
    <dbReference type="NCBI Taxonomy" id="2547394"/>
    <lineage>
        <taxon>Bacteria</taxon>
        <taxon>Pseudomonadati</taxon>
        <taxon>Bacteroidota</taxon>
        <taxon>Flavobacteriia</taxon>
        <taxon>Flavobacteriales</taxon>
        <taxon>Flavobacteriaceae</taxon>
        <taxon>Flavobacterium</taxon>
    </lineage>
</organism>
<dbReference type="GO" id="GO:0003677">
    <property type="term" value="F:DNA binding"/>
    <property type="evidence" value="ECO:0007669"/>
    <property type="project" value="InterPro"/>
</dbReference>
<dbReference type="RefSeq" id="WP_133275230.1">
    <property type="nucleotide sequence ID" value="NZ_CP037933.1"/>
</dbReference>
<dbReference type="AlphaFoldDB" id="A0A4P6Y615"/>
<proteinExistence type="predicted"/>
<dbReference type="SUPFAM" id="SSF55785">
    <property type="entry name" value="PYP-like sensor domain (PAS domain)"/>
    <property type="match status" value="1"/>
</dbReference>
<dbReference type="Gene3D" id="1.10.10.10">
    <property type="entry name" value="Winged helix-like DNA-binding domain superfamily/Winged helix DNA-binding domain"/>
    <property type="match status" value="1"/>
</dbReference>
<evidence type="ECO:0000313" key="2">
    <source>
        <dbReference type="EMBL" id="QBN17699.1"/>
    </source>
</evidence>
<dbReference type="InterPro" id="IPR000014">
    <property type="entry name" value="PAS"/>
</dbReference>
<protein>
    <recommendedName>
        <fullName evidence="1">HTH luxR-type domain-containing protein</fullName>
    </recommendedName>
</protein>
<reference evidence="3" key="1">
    <citation type="submission" date="2019-03" db="EMBL/GenBank/DDBJ databases">
        <title>Flavobacterium sp.</title>
        <authorList>
            <person name="Kim H."/>
        </authorList>
    </citation>
    <scope>NUCLEOTIDE SEQUENCE [LARGE SCALE GENOMIC DNA]</scope>
    <source>
        <strain evidence="3">GS13</strain>
    </source>
</reference>
<dbReference type="SMART" id="SM00091">
    <property type="entry name" value="PAS"/>
    <property type="match status" value="1"/>
</dbReference>
<dbReference type="InterPro" id="IPR036388">
    <property type="entry name" value="WH-like_DNA-bd_sf"/>
</dbReference>
<gene>
    <name evidence="2" type="ORF">E1750_02400</name>
</gene>
<dbReference type="EMBL" id="CP037933">
    <property type="protein sequence ID" value="QBN17699.1"/>
    <property type="molecule type" value="Genomic_DNA"/>
</dbReference>
<evidence type="ECO:0000259" key="1">
    <source>
        <dbReference type="PROSITE" id="PS50043"/>
    </source>
</evidence>
<dbReference type="PROSITE" id="PS00622">
    <property type="entry name" value="HTH_LUXR_1"/>
    <property type="match status" value="1"/>
</dbReference>
<accession>A0A4P6Y615</accession>
<dbReference type="CDD" id="cd06170">
    <property type="entry name" value="LuxR_C_like"/>
    <property type="match status" value="1"/>
</dbReference>
<name>A0A4P6Y615_9FLAO</name>
<dbReference type="CDD" id="cd00130">
    <property type="entry name" value="PAS"/>
    <property type="match status" value="1"/>
</dbReference>
<dbReference type="InterPro" id="IPR035965">
    <property type="entry name" value="PAS-like_dom_sf"/>
</dbReference>
<dbReference type="OrthoDB" id="965844at2"/>
<dbReference type="PRINTS" id="PR00038">
    <property type="entry name" value="HTHLUXR"/>
</dbReference>
<sequence length="251" mass="29191">MNDQADYNLFHQFIAKYAFNGFVEINRNDSFMLELEAMMEKNNQFFILADLLQMNILYTSQSSVAMIGITPEAISPNVFFAITHPNDFERFSQGRIQLLKQAQNLYKSKAGNAFTSTNLKIRNPKNKYSSLLFQCFLFYASTPIETVYSLNIYTNIDQFKSVEKHFHYYSGDDLTFFRYPDEMLLQVGSIYTKRELEIIKLIDKGLCTNKIAENLFLSHCTVNAHRANILKKSNRTNMYELIHDLNENGLL</sequence>
<dbReference type="PROSITE" id="PS50043">
    <property type="entry name" value="HTH_LUXR_2"/>
    <property type="match status" value="1"/>
</dbReference>
<keyword evidence="3" id="KW-1185">Reference proteome</keyword>